<dbReference type="CDD" id="cd00054">
    <property type="entry name" value="EGF_CA"/>
    <property type="match status" value="1"/>
</dbReference>
<evidence type="ECO:0000256" key="11">
    <source>
        <dbReference type="ARBA" id="ARBA00023180"/>
    </source>
</evidence>
<reference evidence="19" key="1">
    <citation type="submission" date="2025-05" db="UniProtKB">
        <authorList>
            <consortium name="EnsemblMetazoa"/>
        </authorList>
    </citation>
    <scope>IDENTIFICATION</scope>
</reference>
<keyword evidence="7" id="KW-0744">Spermatogenesis</keyword>
<evidence type="ECO:0000256" key="7">
    <source>
        <dbReference type="ARBA" id="ARBA00022871"/>
    </source>
</evidence>
<dbReference type="SMART" id="SM00135">
    <property type="entry name" value="LY"/>
    <property type="match status" value="4"/>
</dbReference>
<dbReference type="InterPro" id="IPR011042">
    <property type="entry name" value="6-blade_b-propeller_TolB-like"/>
</dbReference>
<keyword evidence="11" id="KW-0325">Glycoprotein</keyword>
<feature type="transmembrane region" description="Helical" evidence="16">
    <location>
        <begin position="480"/>
        <end position="504"/>
    </location>
</feature>
<evidence type="ECO:0000256" key="10">
    <source>
        <dbReference type="ARBA" id="ARBA00023157"/>
    </source>
</evidence>
<dbReference type="Gene3D" id="2.10.25.10">
    <property type="entry name" value="Laminin"/>
    <property type="match status" value="2"/>
</dbReference>
<keyword evidence="16" id="KW-1133">Transmembrane helix</keyword>
<dbReference type="GeneID" id="126880621"/>
<feature type="disulfide bond" evidence="14">
    <location>
        <begin position="388"/>
        <end position="398"/>
    </location>
</feature>
<keyword evidence="16" id="KW-0812">Transmembrane</keyword>
<dbReference type="SMART" id="SM00181">
    <property type="entry name" value="EGF"/>
    <property type="match status" value="3"/>
</dbReference>
<evidence type="ECO:0000256" key="2">
    <source>
        <dbReference type="ARBA" id="ARBA00022475"/>
    </source>
</evidence>
<evidence type="ECO:0000256" key="13">
    <source>
        <dbReference type="ARBA" id="ARBA00040020"/>
    </source>
</evidence>
<evidence type="ECO:0000256" key="6">
    <source>
        <dbReference type="ARBA" id="ARBA00022782"/>
    </source>
</evidence>
<dbReference type="SUPFAM" id="SSF63825">
    <property type="entry name" value="YWTD domain"/>
    <property type="match status" value="1"/>
</dbReference>
<dbReference type="InterPro" id="IPR000742">
    <property type="entry name" value="EGF"/>
</dbReference>
<organism evidence="19 20">
    <name type="scientific">Diabrotica virgifera virgifera</name>
    <name type="common">western corn rootworm</name>
    <dbReference type="NCBI Taxonomy" id="50390"/>
    <lineage>
        <taxon>Eukaryota</taxon>
        <taxon>Metazoa</taxon>
        <taxon>Ecdysozoa</taxon>
        <taxon>Arthropoda</taxon>
        <taxon>Hexapoda</taxon>
        <taxon>Insecta</taxon>
        <taxon>Pterygota</taxon>
        <taxon>Neoptera</taxon>
        <taxon>Endopterygota</taxon>
        <taxon>Coleoptera</taxon>
        <taxon>Polyphaga</taxon>
        <taxon>Cucujiformia</taxon>
        <taxon>Chrysomeloidea</taxon>
        <taxon>Chrysomelidae</taxon>
        <taxon>Galerucinae</taxon>
        <taxon>Diabroticina</taxon>
        <taxon>Diabroticites</taxon>
        <taxon>Diabrotica</taxon>
    </lineage>
</organism>
<keyword evidence="8" id="KW-0896">Oogenesis</keyword>
<dbReference type="EnsemblMetazoa" id="XM_050644627.1">
    <property type="protein sequence ID" value="XP_050500584.1"/>
    <property type="gene ID" value="LOC126880621"/>
</dbReference>
<dbReference type="PROSITE" id="PS01186">
    <property type="entry name" value="EGF_2"/>
    <property type="match status" value="1"/>
</dbReference>
<dbReference type="PANTHER" id="PTHR46513">
    <property type="entry name" value="VITELLOGENIN RECEPTOR-LIKE PROTEIN-RELATED-RELATED"/>
    <property type="match status" value="1"/>
</dbReference>
<proteinExistence type="inferred from homology"/>
<accession>A0ABM5JRL9</accession>
<feature type="disulfide bond" evidence="14">
    <location>
        <begin position="392"/>
        <end position="409"/>
    </location>
</feature>
<dbReference type="PANTHER" id="PTHR46513:SF42">
    <property type="entry name" value="PROTEIN CUEBALL"/>
    <property type="match status" value="1"/>
</dbReference>
<protein>
    <recommendedName>
        <fullName evidence="13">Protein cueball</fullName>
    </recommendedName>
</protein>
<keyword evidence="20" id="KW-1185">Reference proteome</keyword>
<keyword evidence="9 16" id="KW-0472">Membrane</keyword>
<feature type="domain" description="EGF-like" evidence="18">
    <location>
        <begin position="384"/>
        <end position="421"/>
    </location>
</feature>
<evidence type="ECO:0000256" key="17">
    <source>
        <dbReference type="SAM" id="SignalP"/>
    </source>
</evidence>
<feature type="chain" id="PRO_5045468457" description="Protein cueball" evidence="17">
    <location>
        <begin position="20"/>
        <end position="573"/>
    </location>
</feature>
<dbReference type="Gene3D" id="2.120.10.30">
    <property type="entry name" value="TolB, C-terminal domain"/>
    <property type="match status" value="1"/>
</dbReference>
<dbReference type="Proteomes" id="UP001652700">
    <property type="component" value="Unplaced"/>
</dbReference>
<evidence type="ECO:0000256" key="3">
    <source>
        <dbReference type="ARBA" id="ARBA00022536"/>
    </source>
</evidence>
<feature type="disulfide bond" evidence="14">
    <location>
        <begin position="411"/>
        <end position="420"/>
    </location>
</feature>
<feature type="repeat" description="LDL-receptor class B" evidence="15">
    <location>
        <begin position="200"/>
        <end position="246"/>
    </location>
</feature>
<evidence type="ECO:0000313" key="20">
    <source>
        <dbReference type="Proteomes" id="UP001652700"/>
    </source>
</evidence>
<evidence type="ECO:0000256" key="14">
    <source>
        <dbReference type="PROSITE-ProRule" id="PRU00076"/>
    </source>
</evidence>
<evidence type="ECO:0000256" key="1">
    <source>
        <dbReference type="ARBA" id="ARBA00004251"/>
    </source>
</evidence>
<evidence type="ECO:0000256" key="9">
    <source>
        <dbReference type="ARBA" id="ARBA00023136"/>
    </source>
</evidence>
<keyword evidence="2" id="KW-1003">Cell membrane</keyword>
<comment type="subcellular location">
    <subcellularLocation>
        <location evidence="1">Cell membrane</location>
        <topology evidence="1">Single-pass type I membrane protein</topology>
    </subcellularLocation>
</comment>
<keyword evidence="6" id="KW-0221">Differentiation</keyword>
<evidence type="ECO:0000256" key="8">
    <source>
        <dbReference type="ARBA" id="ARBA00022943"/>
    </source>
</evidence>
<evidence type="ECO:0000256" key="16">
    <source>
        <dbReference type="SAM" id="Phobius"/>
    </source>
</evidence>
<keyword evidence="3 14" id="KW-0245">EGF-like domain</keyword>
<evidence type="ECO:0000256" key="12">
    <source>
        <dbReference type="ARBA" id="ARBA00038070"/>
    </source>
</evidence>
<comment type="similarity">
    <text evidence="12">Belongs to the cueball family.</text>
</comment>
<evidence type="ECO:0000259" key="18">
    <source>
        <dbReference type="PROSITE" id="PS50026"/>
    </source>
</evidence>
<evidence type="ECO:0000256" key="4">
    <source>
        <dbReference type="ARBA" id="ARBA00022729"/>
    </source>
</evidence>
<dbReference type="PROSITE" id="PS50026">
    <property type="entry name" value="EGF_3"/>
    <property type="match status" value="1"/>
</dbReference>
<sequence length="573" mass="65133">MLKHLSFVLFIVGIYHTQCQKLDWDLAVVVRNEIQLLSSTGSVLESRKPFSALRAITYDGIRDQFVVSDTDRNNDTIFTVRLSKETATEPIITSPPGDVQGLAIDPVEDVLYWTKALENTIGYVRLNSSEHIPEDFITFTDTAPHAIAIDVCNRYIYYTTNPSRNKPTIERRKLDSTEHQILVNDTIWTPVGLAIDYKNQRLYWADSRIGSSTGRIESISLDGTDRRLFMERNSVQPFGLAVDEEAVYWTDTNNNALYKLLKTETDPSTTPDKIATFHDTPMGLVANFVMNDCKGLPDAIKEYQQHQMQSNQSKEYDDTEEVFQCFNSGVLKNNTCHCKRGFRGKLCEISVCSNDYCLNGDCYLSSSGKPTCNCNKGFIGDRCQKNKCDTYCLNSGECIITSSMNTPTCSCLQGFIGNRCEYNEEICDLYCNNQKDSGFPDEFEIMCRCSYNYSDRNHSSPLQSSLQSQTDILSKFQDPVVYLTVIILVCVVVIIGMLIYIHIVQKKRPRIQKRIIVSKNVTPLTYRPQPNTEQCEITIENCCNMNICETPCFEPTGEDKKKLLMNMEGEDLY</sequence>
<dbReference type="InterPro" id="IPR032485">
    <property type="entry name" value="LRP1-like_beta_prop"/>
</dbReference>
<evidence type="ECO:0000313" key="19">
    <source>
        <dbReference type="EnsemblMetazoa" id="XP_050500584.1"/>
    </source>
</evidence>
<dbReference type="PROSITE" id="PS51120">
    <property type="entry name" value="LDLRB"/>
    <property type="match status" value="1"/>
</dbReference>
<dbReference type="Pfam" id="PF16472">
    <property type="entry name" value="DUF5050"/>
    <property type="match status" value="1"/>
</dbReference>
<dbReference type="RefSeq" id="XP_050500584.1">
    <property type="nucleotide sequence ID" value="XM_050644627.1"/>
</dbReference>
<keyword evidence="5" id="KW-0677">Repeat</keyword>
<dbReference type="InterPro" id="IPR000033">
    <property type="entry name" value="LDLR_classB_rpt"/>
</dbReference>
<name>A0ABM5JRL9_DIAVI</name>
<evidence type="ECO:0000256" key="5">
    <source>
        <dbReference type="ARBA" id="ARBA00022737"/>
    </source>
</evidence>
<keyword evidence="10 14" id="KW-1015">Disulfide bond</keyword>
<dbReference type="InterPro" id="IPR050778">
    <property type="entry name" value="Cueball_EGF_LRP_Nidogen"/>
</dbReference>
<keyword evidence="4 17" id="KW-0732">Signal</keyword>
<evidence type="ECO:0000256" key="15">
    <source>
        <dbReference type="PROSITE-ProRule" id="PRU00461"/>
    </source>
</evidence>
<dbReference type="PROSITE" id="PS00022">
    <property type="entry name" value="EGF_1"/>
    <property type="match status" value="1"/>
</dbReference>
<dbReference type="SUPFAM" id="SSF57196">
    <property type="entry name" value="EGF/Laminin"/>
    <property type="match status" value="2"/>
</dbReference>
<feature type="signal peptide" evidence="17">
    <location>
        <begin position="1"/>
        <end position="19"/>
    </location>
</feature>